<feature type="domain" description="Beta-lactamase-related" evidence="2">
    <location>
        <begin position="63"/>
        <end position="319"/>
    </location>
</feature>
<dbReference type="InterPro" id="IPR001466">
    <property type="entry name" value="Beta-lactam-related"/>
</dbReference>
<dbReference type="Proteomes" id="UP000243650">
    <property type="component" value="Unassembled WGS sequence"/>
</dbReference>
<keyword evidence="4" id="KW-1185">Reference proteome</keyword>
<organism evidence="3 4">
    <name type="scientific">Alkalicoccus urumqiensis</name>
    <name type="common">Bacillus urumqiensis</name>
    <dbReference type="NCBI Taxonomy" id="1548213"/>
    <lineage>
        <taxon>Bacteria</taxon>
        <taxon>Bacillati</taxon>
        <taxon>Bacillota</taxon>
        <taxon>Bacilli</taxon>
        <taxon>Bacillales</taxon>
        <taxon>Bacillaceae</taxon>
        <taxon>Alkalicoccus</taxon>
    </lineage>
</organism>
<keyword evidence="3" id="KW-0378">Hydrolase</keyword>
<keyword evidence="1" id="KW-0472">Membrane</keyword>
<proteinExistence type="predicted"/>
<comment type="caution">
    <text evidence="3">The sequence shown here is derived from an EMBL/GenBank/DDBJ whole genome shotgun (WGS) entry which is preliminary data.</text>
</comment>
<name>A0A2P6MKZ9_ALKUR</name>
<feature type="transmembrane region" description="Helical" evidence="1">
    <location>
        <begin position="6"/>
        <end position="27"/>
    </location>
</feature>
<dbReference type="InterPro" id="IPR012338">
    <property type="entry name" value="Beta-lactam/transpept-like"/>
</dbReference>
<dbReference type="SUPFAM" id="SSF56601">
    <property type="entry name" value="beta-lactamase/transpeptidase-like"/>
    <property type="match status" value="1"/>
</dbReference>
<keyword evidence="1" id="KW-1133">Transmembrane helix</keyword>
<dbReference type="GO" id="GO:0016787">
    <property type="term" value="F:hydrolase activity"/>
    <property type="evidence" value="ECO:0007669"/>
    <property type="project" value="UniProtKB-KW"/>
</dbReference>
<dbReference type="PANTHER" id="PTHR43283">
    <property type="entry name" value="BETA-LACTAMASE-RELATED"/>
    <property type="match status" value="1"/>
</dbReference>
<evidence type="ECO:0000313" key="4">
    <source>
        <dbReference type="Proteomes" id="UP000243650"/>
    </source>
</evidence>
<sequence>MYNKLIGALLIIITGLVGLFMYTYYSIEAGEESSWPRHSSLEDAGFNPQALDQARAYYESLNSTAAMVIYRGRVLFEWGDVSKSTNAHSVRKSLLSALYGIELEQGTMHLNQTLVEFGIDDQPPLTTIERQAELRHLMTSSSGVYLPAGEESIGMRVARPGRGSFLPGENYYYNNWDFNVLGTIYNEQTESDLFEDFFEKIAQPIGMEDLDPADMNYKYENRRSRHPSYLFQMSARDMARFGQLYLQEGRWDGRQIVPEWWVEESTKPQKDVPSNNVMDYGYLWWTASDGPFADLDMYSAVGRYGQSIDIIPELDLVFVHRVDSNRLAFQLTRSSVNELQRLQLLQLILDARQSQ</sequence>
<dbReference type="RefSeq" id="WP_105957980.1">
    <property type="nucleotide sequence ID" value="NZ_PVNS01000002.1"/>
</dbReference>
<keyword evidence="1" id="KW-0812">Transmembrane</keyword>
<reference evidence="3 4" key="1">
    <citation type="submission" date="2018-03" db="EMBL/GenBank/DDBJ databases">
        <title>Bacillus urumqiensis sp. nov., a moderately haloalkaliphilic bacterium isolated from a salt lake.</title>
        <authorList>
            <person name="Zhao B."/>
            <person name="Liao Z."/>
        </authorList>
    </citation>
    <scope>NUCLEOTIDE SEQUENCE [LARGE SCALE GENOMIC DNA]</scope>
    <source>
        <strain evidence="3 4">BZ-SZ-XJ18</strain>
    </source>
</reference>
<evidence type="ECO:0000313" key="3">
    <source>
        <dbReference type="EMBL" id="PRO66944.1"/>
    </source>
</evidence>
<dbReference type="Pfam" id="PF00144">
    <property type="entry name" value="Beta-lactamase"/>
    <property type="match status" value="1"/>
</dbReference>
<accession>A0A2P6MKZ9</accession>
<evidence type="ECO:0000259" key="2">
    <source>
        <dbReference type="Pfam" id="PF00144"/>
    </source>
</evidence>
<dbReference type="OrthoDB" id="9773047at2"/>
<dbReference type="PANTHER" id="PTHR43283:SF7">
    <property type="entry name" value="BETA-LACTAMASE-RELATED DOMAIN-CONTAINING PROTEIN"/>
    <property type="match status" value="1"/>
</dbReference>
<gene>
    <name evidence="3" type="ORF">C6I21_03205</name>
</gene>
<dbReference type="EMBL" id="PVNS01000002">
    <property type="protein sequence ID" value="PRO66944.1"/>
    <property type="molecule type" value="Genomic_DNA"/>
</dbReference>
<protein>
    <submittedName>
        <fullName evidence="3">Serine hydrolase</fullName>
    </submittedName>
</protein>
<evidence type="ECO:0000256" key="1">
    <source>
        <dbReference type="SAM" id="Phobius"/>
    </source>
</evidence>
<dbReference type="InterPro" id="IPR050789">
    <property type="entry name" value="Diverse_Enzym_Activities"/>
</dbReference>
<dbReference type="AlphaFoldDB" id="A0A2P6MKZ9"/>
<dbReference type="Gene3D" id="3.40.710.10">
    <property type="entry name" value="DD-peptidase/beta-lactamase superfamily"/>
    <property type="match status" value="1"/>
</dbReference>